<accession>A0A086TBU2</accession>
<feature type="compositionally biased region" description="Basic and acidic residues" evidence="5">
    <location>
        <begin position="352"/>
        <end position="379"/>
    </location>
</feature>
<feature type="transmembrane region" description="Helical" evidence="6">
    <location>
        <begin position="81"/>
        <end position="102"/>
    </location>
</feature>
<reference evidence="8" key="1">
    <citation type="journal article" date="2014" name="Genome Announc.">
        <title>Genome sequence and annotation of Acremonium chrysogenum, producer of the beta-lactam antibiotic cephalosporin C.</title>
        <authorList>
            <person name="Terfehr D."/>
            <person name="Dahlmann T.A."/>
            <person name="Specht T."/>
            <person name="Zadra I."/>
            <person name="Kuernsteiner H."/>
            <person name="Kueck U."/>
        </authorList>
    </citation>
    <scope>NUCLEOTIDE SEQUENCE [LARGE SCALE GENOMIC DNA]</scope>
    <source>
        <strain evidence="8">ATCC 11550 / CBS 779.69 / DSM 880 / IAM 14645 / JCM 23072 / IMI 49137</strain>
    </source>
</reference>
<evidence type="ECO:0000256" key="6">
    <source>
        <dbReference type="SAM" id="Phobius"/>
    </source>
</evidence>
<evidence type="ECO:0000313" key="8">
    <source>
        <dbReference type="Proteomes" id="UP000029964"/>
    </source>
</evidence>
<dbReference type="GO" id="GO:0005886">
    <property type="term" value="C:plasma membrane"/>
    <property type="evidence" value="ECO:0007669"/>
    <property type="project" value="TreeGrafter"/>
</dbReference>
<dbReference type="PANTHER" id="PTHR31465">
    <property type="entry name" value="PROTEIN RTA1-RELATED"/>
    <property type="match status" value="1"/>
</dbReference>
<dbReference type="AlphaFoldDB" id="A0A086TBU2"/>
<keyword evidence="4 6" id="KW-0472">Membrane</keyword>
<evidence type="ECO:0000256" key="3">
    <source>
        <dbReference type="ARBA" id="ARBA00022989"/>
    </source>
</evidence>
<keyword evidence="2 6" id="KW-0812">Transmembrane</keyword>
<gene>
    <name evidence="7" type="ORF">ACRE_023580</name>
</gene>
<feature type="compositionally biased region" description="Polar residues" evidence="5">
    <location>
        <begin position="295"/>
        <end position="316"/>
    </location>
</feature>
<dbReference type="HOGENOM" id="CLU_033465_2_1_1"/>
<evidence type="ECO:0000256" key="4">
    <source>
        <dbReference type="ARBA" id="ARBA00023136"/>
    </source>
</evidence>
<evidence type="ECO:0000313" key="7">
    <source>
        <dbReference type="EMBL" id="KFH46824.1"/>
    </source>
</evidence>
<dbReference type="STRING" id="857340.A0A086TBU2"/>
<dbReference type="InterPro" id="IPR007568">
    <property type="entry name" value="RTA1"/>
</dbReference>
<dbReference type="EMBL" id="JPKY01000015">
    <property type="protein sequence ID" value="KFH46824.1"/>
    <property type="molecule type" value="Genomic_DNA"/>
</dbReference>
<feature type="transmembrane region" description="Helical" evidence="6">
    <location>
        <begin position="50"/>
        <end position="72"/>
    </location>
</feature>
<name>A0A086TBU2_HAPC1</name>
<feature type="transmembrane region" description="Helical" evidence="6">
    <location>
        <begin position="122"/>
        <end position="147"/>
    </location>
</feature>
<organism evidence="7 8">
    <name type="scientific">Hapsidospora chrysogenum (strain ATCC 11550 / CBS 779.69 / DSM 880 / IAM 14645 / JCM 23072 / IMI 49137)</name>
    <name type="common">Acremonium chrysogenum</name>
    <dbReference type="NCBI Taxonomy" id="857340"/>
    <lineage>
        <taxon>Eukaryota</taxon>
        <taxon>Fungi</taxon>
        <taxon>Dikarya</taxon>
        <taxon>Ascomycota</taxon>
        <taxon>Pezizomycotina</taxon>
        <taxon>Sordariomycetes</taxon>
        <taxon>Hypocreomycetidae</taxon>
        <taxon>Hypocreales</taxon>
        <taxon>Bionectriaceae</taxon>
        <taxon>Hapsidospora</taxon>
    </lineage>
</organism>
<dbReference type="Proteomes" id="UP000029964">
    <property type="component" value="Unassembled WGS sequence"/>
</dbReference>
<feature type="transmembrane region" description="Helical" evidence="6">
    <location>
        <begin position="26"/>
        <end position="44"/>
    </location>
</feature>
<sequence length="379" mass="39985">MAGDCGSTCPVEGGFYAYDPNVGGNAVLLATFALLVPVVLFLGIRFRTPVFSATLATGLLLAVAGFLGRILLHGSPRNQGLFFLSLLGTLLGPVCISAANFLTLPHILSVYGDHISPLQPVVAGVVLYGLAAVAAVVQVVGVAFTAYDLSGLNAKRTGGTSLIAGGLGVQLLALVCFSLLHFWFTLAVRTRVSGLDAKHAAVYRSVGFKRFLLVAYSAYRIVEMATGVDGTLFQNQIAFMILDGVLPLFSAALITIQHPGATFGSAWGPTSPLRVQKRRAAPAPSGRSRRYDPSIRSQISPTSPGNLRYSNPQEMQAGSPGLPSNPKPAGKSTSPMPSPTGTALTGGTTDTTEVKKSWRAERRTYAPPKKELVEKDTLW</sequence>
<keyword evidence="3 6" id="KW-1133">Transmembrane helix</keyword>
<dbReference type="OrthoDB" id="3358017at2759"/>
<dbReference type="PANTHER" id="PTHR31465:SF9">
    <property type="entry name" value="SPHINGOID LONG-CHAIN BASE TRANSPORTER RSB1"/>
    <property type="match status" value="1"/>
</dbReference>
<dbReference type="Pfam" id="PF04479">
    <property type="entry name" value="RTA1"/>
    <property type="match status" value="1"/>
</dbReference>
<feature type="region of interest" description="Disordered" evidence="5">
    <location>
        <begin position="274"/>
        <end position="379"/>
    </location>
</feature>
<evidence type="ECO:0000256" key="1">
    <source>
        <dbReference type="ARBA" id="ARBA00004141"/>
    </source>
</evidence>
<protein>
    <submittedName>
        <fullName evidence="7">Sphingoid long-chain base transporter-like protein</fullName>
    </submittedName>
</protein>
<comment type="caution">
    <text evidence="7">The sequence shown here is derived from an EMBL/GenBank/DDBJ whole genome shotgun (WGS) entry which is preliminary data.</text>
</comment>
<comment type="subcellular location">
    <subcellularLocation>
        <location evidence="1">Membrane</location>
        <topology evidence="1">Multi-pass membrane protein</topology>
    </subcellularLocation>
</comment>
<keyword evidence="8" id="KW-1185">Reference proteome</keyword>
<dbReference type="GO" id="GO:0000324">
    <property type="term" value="C:fungal-type vacuole"/>
    <property type="evidence" value="ECO:0007669"/>
    <property type="project" value="TreeGrafter"/>
</dbReference>
<feature type="transmembrane region" description="Helical" evidence="6">
    <location>
        <begin position="159"/>
        <end position="184"/>
    </location>
</feature>
<evidence type="ECO:0000256" key="5">
    <source>
        <dbReference type="SAM" id="MobiDB-lite"/>
    </source>
</evidence>
<evidence type="ECO:0000256" key="2">
    <source>
        <dbReference type="ARBA" id="ARBA00022692"/>
    </source>
</evidence>
<proteinExistence type="predicted"/>
<feature type="compositionally biased region" description="Low complexity" evidence="5">
    <location>
        <begin position="340"/>
        <end position="351"/>
    </location>
</feature>